<organism evidence="6 7">
    <name type="scientific">Chitinophaga defluvii</name>
    <dbReference type="NCBI Taxonomy" id="3163343"/>
    <lineage>
        <taxon>Bacteria</taxon>
        <taxon>Pseudomonadati</taxon>
        <taxon>Bacteroidota</taxon>
        <taxon>Chitinophagia</taxon>
        <taxon>Chitinophagales</taxon>
        <taxon>Chitinophagaceae</taxon>
        <taxon>Chitinophaga</taxon>
    </lineage>
</organism>
<keyword evidence="2 4" id="KW-0479">Metal-binding</keyword>
<evidence type="ECO:0000259" key="5">
    <source>
        <dbReference type="PROSITE" id="PS51007"/>
    </source>
</evidence>
<dbReference type="RefSeq" id="WP_354659280.1">
    <property type="nucleotide sequence ID" value="NZ_JBEXAC010000001.1"/>
</dbReference>
<accession>A0ABV2T0U2</accession>
<dbReference type="PROSITE" id="PS51257">
    <property type="entry name" value="PROKAR_LIPOPROTEIN"/>
    <property type="match status" value="1"/>
</dbReference>
<dbReference type="Gene3D" id="1.10.760.10">
    <property type="entry name" value="Cytochrome c-like domain"/>
    <property type="match status" value="1"/>
</dbReference>
<evidence type="ECO:0000256" key="1">
    <source>
        <dbReference type="ARBA" id="ARBA00022617"/>
    </source>
</evidence>
<reference evidence="6 7" key="1">
    <citation type="submission" date="2024-06" db="EMBL/GenBank/DDBJ databases">
        <title>Chitinophaga defluvii sp. nov., isolated from municipal sewage.</title>
        <authorList>
            <person name="Zhang L."/>
        </authorList>
    </citation>
    <scope>NUCLEOTIDE SEQUENCE [LARGE SCALE GENOMIC DNA]</scope>
    <source>
        <strain evidence="6 7">H8</strain>
    </source>
</reference>
<dbReference type="InterPro" id="IPR011041">
    <property type="entry name" value="Quinoprot_gluc/sorb_DH_b-prop"/>
</dbReference>
<sequence>MRNINLMHCGWGIVLSLGMMSCQQKGQQEDKKVTDSLLMRQQIGPSPVLDAKTALQQMQVEKGMEVQLVAAEPQVMTPVAMTFDEKGRMWVVEMHGYMPDTVGTGEDIPSGKIVILEDTNGDGIPDNRKVFLDSLVLPRAICLIENGLLVAEPPKLWFVENNQDTPGKRTLVDDKYTEGGNVEHQPNGLLRGLDNWIYNAKSDKRYRKQGTKWLKEQTHFRGQWGITQDNYGRLFYNNNSENLLGDFFSPGLGSEHPQQRNVAGYDENIVPDNKVYPIRTNTGVNRGYMKGILDDSLRLANFTAACGPLVYRGHLLGEGYEGNAFVAEPSANLIKRNILTDSGYIVTGHQAYKGHEFLASKDERFRPVSLYDGPDGALYILDMYRGIIQHKTYLTPYLKAEIKARDLSDPLNCGRIYRVVPQGKTVTPVHINTQPDSLFALLDHPNGWIRDKAQQLIIDRHLVQLEPALHQRLLQTDKPLGLIHALWTLEGLQCLQYKEVAPLLRQGNPYIKAQVLTVLPGILHRGNIAAAIADLNAAVPNVFLAPYIAYMLPAVKKLDKVAAGKLEEQLIKTYANDKYVADGVINNAADQETALLKQITDWNPDTTLVIRQRLERVIKDIANRKKARMDDALTKEFPRGNLIFKTVCQTCHGADGDGIQSLAPPLNQSNWVNGDKNKLAAIVLYGLTGPVMVNGKVYKSPEINGDMPGIGNNDEFSDADIAQVISFIRNAWSNKASKVTEADIVKVRQQYKGRQKSFTAEELK</sequence>
<dbReference type="InterPro" id="IPR055557">
    <property type="entry name" value="DUF7133"/>
</dbReference>
<dbReference type="InterPro" id="IPR036909">
    <property type="entry name" value="Cyt_c-like_dom_sf"/>
</dbReference>
<comment type="caution">
    <text evidence="6">The sequence shown here is derived from an EMBL/GenBank/DDBJ whole genome shotgun (WGS) entry which is preliminary data.</text>
</comment>
<keyword evidence="7" id="KW-1185">Reference proteome</keyword>
<name>A0ABV2T0U2_9BACT</name>
<dbReference type="Pfam" id="PF23500">
    <property type="entry name" value="DUF7133"/>
    <property type="match status" value="1"/>
</dbReference>
<proteinExistence type="predicted"/>
<dbReference type="EMBL" id="JBEXAC010000001">
    <property type="protein sequence ID" value="MET6996638.1"/>
    <property type="molecule type" value="Genomic_DNA"/>
</dbReference>
<dbReference type="Gene3D" id="2.120.10.30">
    <property type="entry name" value="TolB, C-terminal domain"/>
    <property type="match status" value="1"/>
</dbReference>
<keyword evidence="3 4" id="KW-0408">Iron</keyword>
<gene>
    <name evidence="6" type="ORF">ABR189_04635</name>
</gene>
<dbReference type="SUPFAM" id="SSF50952">
    <property type="entry name" value="Soluble quinoprotein glucose dehydrogenase"/>
    <property type="match status" value="1"/>
</dbReference>
<dbReference type="InterPro" id="IPR009056">
    <property type="entry name" value="Cyt_c-like_dom"/>
</dbReference>
<keyword evidence="1 4" id="KW-0349">Heme</keyword>
<dbReference type="SUPFAM" id="SSF46626">
    <property type="entry name" value="Cytochrome c"/>
    <property type="match status" value="1"/>
</dbReference>
<dbReference type="PANTHER" id="PTHR33546">
    <property type="entry name" value="LARGE, MULTIFUNCTIONAL SECRETED PROTEIN-RELATED"/>
    <property type="match status" value="1"/>
</dbReference>
<dbReference type="InterPro" id="IPR011042">
    <property type="entry name" value="6-blade_b-propeller_TolB-like"/>
</dbReference>
<dbReference type="PANTHER" id="PTHR33546:SF1">
    <property type="entry name" value="LARGE, MULTIFUNCTIONAL SECRETED PROTEIN"/>
    <property type="match status" value="1"/>
</dbReference>
<evidence type="ECO:0000256" key="4">
    <source>
        <dbReference type="PROSITE-ProRule" id="PRU00433"/>
    </source>
</evidence>
<protein>
    <submittedName>
        <fullName evidence="6">C-type cytochrome</fullName>
    </submittedName>
</protein>
<evidence type="ECO:0000256" key="2">
    <source>
        <dbReference type="ARBA" id="ARBA00022723"/>
    </source>
</evidence>
<evidence type="ECO:0000313" key="7">
    <source>
        <dbReference type="Proteomes" id="UP001549749"/>
    </source>
</evidence>
<feature type="domain" description="Cytochrome c" evidence="5">
    <location>
        <begin position="635"/>
        <end position="732"/>
    </location>
</feature>
<evidence type="ECO:0000256" key="3">
    <source>
        <dbReference type="ARBA" id="ARBA00023004"/>
    </source>
</evidence>
<evidence type="ECO:0000313" key="6">
    <source>
        <dbReference type="EMBL" id="MET6996638.1"/>
    </source>
</evidence>
<dbReference type="Proteomes" id="UP001549749">
    <property type="component" value="Unassembled WGS sequence"/>
</dbReference>
<dbReference type="Pfam" id="PF00034">
    <property type="entry name" value="Cytochrom_C"/>
    <property type="match status" value="1"/>
</dbReference>
<dbReference type="PROSITE" id="PS51007">
    <property type="entry name" value="CYTC"/>
    <property type="match status" value="1"/>
</dbReference>